<evidence type="ECO:0000256" key="1">
    <source>
        <dbReference type="SAM" id="MobiDB-lite"/>
    </source>
</evidence>
<dbReference type="Proteomes" id="UP000321331">
    <property type="component" value="Unassembled WGS sequence"/>
</dbReference>
<proteinExistence type="predicted"/>
<comment type="caution">
    <text evidence="2">The sequence shown here is derived from an EMBL/GenBank/DDBJ whole genome shotgun (WGS) entry which is preliminary data.</text>
</comment>
<name>A0A5C6T6G9_FUSOC</name>
<reference evidence="2 3" key="1">
    <citation type="submission" date="2019-07" db="EMBL/GenBank/DDBJ databases">
        <title>The First High-Quality Draft Genome Sequence of the Causal Agent of the Current Panama Disease Epidemic.</title>
        <authorList>
            <person name="Warmington R.J."/>
            <person name="Kay W."/>
            <person name="Jeffries A."/>
            <person name="Bebber D."/>
            <person name="Moore K."/>
            <person name="Studholme D.J."/>
        </authorList>
    </citation>
    <scope>NUCLEOTIDE SEQUENCE [LARGE SCALE GENOMIC DNA]</scope>
    <source>
        <strain evidence="2 3">TR4</strain>
    </source>
</reference>
<protein>
    <submittedName>
        <fullName evidence="2">Uncharacterized protein</fullName>
    </submittedName>
</protein>
<gene>
    <name evidence="2" type="ORF">FocTR4_00009551</name>
</gene>
<feature type="compositionally biased region" description="Polar residues" evidence="1">
    <location>
        <begin position="74"/>
        <end position="98"/>
    </location>
</feature>
<sequence length="288" mass="31962">MSGRRENSSDSDSDWVEVERVPLIISFDDSDDLSQPTSPFIHLPLHEPYATTEQGLGSRFLPSETTTTDWEIRQNSGNMETESSTSKGQLPSLSTSESVLGRQEDTMTTTTDPATNPRDFHRACCGVKEFLATVTELACDLGASRISSISRIYSVCQQLLTQAEELEKISESFFNHWVSNGSKTPAVDIPLGPDLCTLAKRLSAQLMQTHGERREFLPIDGSIASLEARGIPLDFDEFSTRCMAFPPRNTPAMKRDRLCKKKLLDDLYLGKARPRKELVKNGKIGGLT</sequence>
<organism evidence="2 3">
    <name type="scientific">Fusarium oxysporum f. sp. cubense</name>
    <dbReference type="NCBI Taxonomy" id="61366"/>
    <lineage>
        <taxon>Eukaryota</taxon>
        <taxon>Fungi</taxon>
        <taxon>Dikarya</taxon>
        <taxon>Ascomycota</taxon>
        <taxon>Pezizomycotina</taxon>
        <taxon>Sordariomycetes</taxon>
        <taxon>Hypocreomycetidae</taxon>
        <taxon>Hypocreales</taxon>
        <taxon>Nectriaceae</taxon>
        <taxon>Fusarium</taxon>
        <taxon>Fusarium oxysporum species complex</taxon>
    </lineage>
</organism>
<evidence type="ECO:0000313" key="2">
    <source>
        <dbReference type="EMBL" id="TXC06232.1"/>
    </source>
</evidence>
<dbReference type="EMBL" id="VMNF01000006">
    <property type="protein sequence ID" value="TXC06232.1"/>
    <property type="molecule type" value="Genomic_DNA"/>
</dbReference>
<feature type="region of interest" description="Disordered" evidence="1">
    <location>
        <begin position="74"/>
        <end position="117"/>
    </location>
</feature>
<evidence type="ECO:0000313" key="3">
    <source>
        <dbReference type="Proteomes" id="UP000321331"/>
    </source>
</evidence>
<accession>A0A5C6T6G9</accession>
<dbReference type="AlphaFoldDB" id="A0A5C6T6G9"/>